<evidence type="ECO:0000313" key="5">
    <source>
        <dbReference type="Proteomes" id="UP001168478"/>
    </source>
</evidence>
<evidence type="ECO:0000313" key="4">
    <source>
        <dbReference type="Proteomes" id="UP001167831"/>
    </source>
</evidence>
<keyword evidence="1" id="KW-0732">Signal</keyword>
<keyword evidence="4" id="KW-1185">Reference proteome</keyword>
<feature type="signal peptide" evidence="1">
    <location>
        <begin position="1"/>
        <end position="21"/>
    </location>
</feature>
<comment type="caution">
    <text evidence="3">The sequence shown here is derived from an EMBL/GenBank/DDBJ whole genome shotgun (WGS) entry which is preliminary data.</text>
</comment>
<reference evidence="3" key="2">
    <citation type="submission" date="2023-08" db="EMBL/GenBank/DDBJ databases">
        <title>Identification and characterization of horizontal gene transfer across gut microbiota members of farm animals based on homology search.</title>
        <authorList>
            <person name="Schwarzerova J."/>
            <person name="Nykrynova M."/>
            <person name="Jureckova K."/>
            <person name="Cejkova D."/>
            <person name="Rychlik I."/>
        </authorList>
    </citation>
    <scope>NUCLEOTIDE SEQUENCE</scope>
    <source>
        <strain evidence="3">ET15</strain>
        <strain evidence="2">ET37</strain>
    </source>
</reference>
<dbReference type="RefSeq" id="WP_068857355.1">
    <property type="nucleotide sequence ID" value="NZ_CALUKV010000028.1"/>
</dbReference>
<gene>
    <name evidence="2" type="ORF">QVN81_11195</name>
    <name evidence="3" type="ORF">QVN84_11515</name>
</gene>
<reference evidence="3" key="1">
    <citation type="submission" date="2023-06" db="EMBL/GenBank/DDBJ databases">
        <authorList>
            <person name="Zeman M."/>
            <person name="Kubasova T."/>
            <person name="Jahodarova E."/>
            <person name="Nykrynova M."/>
            <person name="Rychlik I."/>
        </authorList>
    </citation>
    <scope>NUCLEOTIDE SEQUENCE</scope>
    <source>
        <strain evidence="3">ET15</strain>
        <strain evidence="2">ET37</strain>
    </source>
</reference>
<protein>
    <submittedName>
        <fullName evidence="3">Uncharacterized protein</fullName>
    </submittedName>
</protein>
<dbReference type="EMBL" id="JAUEIE010000014">
    <property type="protein sequence ID" value="MDN0023577.1"/>
    <property type="molecule type" value="Genomic_DNA"/>
</dbReference>
<dbReference type="Proteomes" id="UP001168478">
    <property type="component" value="Unassembled WGS sequence"/>
</dbReference>
<dbReference type="Proteomes" id="UP001167831">
    <property type="component" value="Unassembled WGS sequence"/>
</dbReference>
<evidence type="ECO:0000313" key="3">
    <source>
        <dbReference type="EMBL" id="MDN0026138.1"/>
    </source>
</evidence>
<feature type="chain" id="PRO_5043633675" evidence="1">
    <location>
        <begin position="22"/>
        <end position="600"/>
    </location>
</feature>
<organism evidence="3 5">
    <name type="scientific">Leyella lascolaii</name>
    <dbReference type="NCBI Taxonomy" id="1776379"/>
    <lineage>
        <taxon>Bacteria</taxon>
        <taxon>Pseudomonadati</taxon>
        <taxon>Bacteroidota</taxon>
        <taxon>Bacteroidia</taxon>
        <taxon>Bacteroidales</taxon>
        <taxon>Prevotellaceae</taxon>
        <taxon>Leyella</taxon>
    </lineage>
</organism>
<dbReference type="AlphaFoldDB" id="A0AAW7JS06"/>
<dbReference type="EMBL" id="JAUEIF010000012">
    <property type="protein sequence ID" value="MDN0026138.1"/>
    <property type="molecule type" value="Genomic_DNA"/>
</dbReference>
<evidence type="ECO:0000256" key="1">
    <source>
        <dbReference type="SAM" id="SignalP"/>
    </source>
</evidence>
<accession>A0AAW7JS06</accession>
<sequence length="600" mass="66244">MKKGQVLLLSVMLSLAGNANAQDSGELIDLLPEGVTANINPERKWDKQKNLVVAGSPEKGYKAFFAATDSEHGEELWVTDGTKEGTHMVADLIPGSISSEPCYISRFNDKVLFSAYTDEYGRETYISDGTAEGTILLADTYILGDGDPKAFIQMDEKHAVFAATDDESAEYDLVRGAQQWLWITDGTPEGTHRLYECDMRWPGQDNTTLHTAYVRVGRRVFFKADDKDGTTGEELWVTDGTPEGTYCVMDINWERYGEGQPGYEEGYTRNSGLDNLENYNNERVFFQAWTPDYGSEPWTSDGLAAEGLNGPGESGTEHTYMIYDAHAGKNDGGIGFSSSTFGTGWEVYKDRIWFRAWSAETGYEFGGTNMQKGDYHVYDIFTREPSRDNNSYSDPGCIFDGVYMFCASEGFDAALGQTGGELHYFDGEKVVLQYDFCPGTKCDWVKEQTVAGGSMYWWNESNDVAAGFGTGLYRLDGKDEVPVVCTHIVPTGDFVHSLRNLGGTICFASDATKKVYVYKYTKPGWDGKSDMGYLEPEYRTPAEIAAGTDAIKDIEAEDGSTVDVYTLDGVLLRAKADAAKATEGLAKGVYIVGKKKVIVR</sequence>
<evidence type="ECO:0000313" key="2">
    <source>
        <dbReference type="EMBL" id="MDN0023577.1"/>
    </source>
</evidence>
<name>A0AAW7JS06_9BACT</name>
<proteinExistence type="predicted"/>